<comment type="caution">
    <text evidence="1">The sequence shown here is derived from an EMBL/GenBank/DDBJ whole genome shotgun (WGS) entry which is preliminary data.</text>
</comment>
<accession>X0SEZ4</accession>
<organism evidence="1">
    <name type="scientific">marine sediment metagenome</name>
    <dbReference type="NCBI Taxonomy" id="412755"/>
    <lineage>
        <taxon>unclassified sequences</taxon>
        <taxon>metagenomes</taxon>
        <taxon>ecological metagenomes</taxon>
    </lineage>
</organism>
<feature type="non-terminal residue" evidence="1">
    <location>
        <position position="143"/>
    </location>
</feature>
<protein>
    <submittedName>
        <fullName evidence="1">Uncharacterized protein</fullName>
    </submittedName>
</protein>
<dbReference type="AlphaFoldDB" id="X0SEZ4"/>
<sequence>MAKLNDIFSDDMNAAGCGDLNILRLNETPVLVSVFTQESADLLTHYVAEGNVGEVQCNKEHESRCLLCDLENKAADRYLLALYVVRDDEVQILPITATCRPHSLGPQLTAEIRKGNLEQRYLRISRASAKYTIASVPAPKGHE</sequence>
<evidence type="ECO:0000313" key="1">
    <source>
        <dbReference type="EMBL" id="GAF79574.1"/>
    </source>
</evidence>
<proteinExistence type="predicted"/>
<gene>
    <name evidence="1" type="ORF">S01H1_03709</name>
</gene>
<dbReference type="EMBL" id="BARS01002000">
    <property type="protein sequence ID" value="GAF79574.1"/>
    <property type="molecule type" value="Genomic_DNA"/>
</dbReference>
<reference evidence="1" key="1">
    <citation type="journal article" date="2014" name="Front. Microbiol.">
        <title>High frequency of phylogenetically diverse reductive dehalogenase-homologous genes in deep subseafloor sedimentary metagenomes.</title>
        <authorList>
            <person name="Kawai M."/>
            <person name="Futagami T."/>
            <person name="Toyoda A."/>
            <person name="Takaki Y."/>
            <person name="Nishi S."/>
            <person name="Hori S."/>
            <person name="Arai W."/>
            <person name="Tsubouchi T."/>
            <person name="Morono Y."/>
            <person name="Uchiyama I."/>
            <person name="Ito T."/>
            <person name="Fujiyama A."/>
            <person name="Inagaki F."/>
            <person name="Takami H."/>
        </authorList>
    </citation>
    <scope>NUCLEOTIDE SEQUENCE</scope>
    <source>
        <strain evidence="1">Expedition CK06-06</strain>
    </source>
</reference>
<name>X0SEZ4_9ZZZZ</name>